<keyword evidence="4" id="KW-0560">Oxidoreductase</keyword>
<name>A0ABR4BSU4_9HELO</name>
<evidence type="ECO:0000256" key="5">
    <source>
        <dbReference type="ARBA" id="ARBA00023027"/>
    </source>
</evidence>
<feature type="region of interest" description="Disordered" evidence="6">
    <location>
        <begin position="134"/>
        <end position="168"/>
    </location>
</feature>
<keyword evidence="2" id="KW-0285">Flavoprotein</keyword>
<keyword evidence="9" id="KW-1185">Reference proteome</keyword>
<feature type="compositionally biased region" description="Low complexity" evidence="6">
    <location>
        <begin position="1"/>
        <end position="23"/>
    </location>
</feature>
<organism evidence="8 9">
    <name type="scientific">Oculimacula yallundae</name>
    <dbReference type="NCBI Taxonomy" id="86028"/>
    <lineage>
        <taxon>Eukaryota</taxon>
        <taxon>Fungi</taxon>
        <taxon>Dikarya</taxon>
        <taxon>Ascomycota</taxon>
        <taxon>Pezizomycotina</taxon>
        <taxon>Leotiomycetes</taxon>
        <taxon>Helotiales</taxon>
        <taxon>Ploettnerulaceae</taxon>
        <taxon>Oculimacula</taxon>
    </lineage>
</organism>
<dbReference type="PANTHER" id="PTHR43706">
    <property type="entry name" value="NADH DEHYDROGENASE"/>
    <property type="match status" value="1"/>
</dbReference>
<evidence type="ECO:0000256" key="4">
    <source>
        <dbReference type="ARBA" id="ARBA00023002"/>
    </source>
</evidence>
<dbReference type="PRINTS" id="PR00368">
    <property type="entry name" value="FADPNR"/>
</dbReference>
<dbReference type="EMBL" id="JAZHXI010000023">
    <property type="protein sequence ID" value="KAL2060166.1"/>
    <property type="molecule type" value="Genomic_DNA"/>
</dbReference>
<keyword evidence="3" id="KW-0274">FAD</keyword>
<protein>
    <recommendedName>
        <fullName evidence="7">FAD/NAD(P)-binding domain-containing protein</fullName>
    </recommendedName>
</protein>
<dbReference type="Pfam" id="PF07992">
    <property type="entry name" value="Pyr_redox_2"/>
    <property type="match status" value="1"/>
</dbReference>
<evidence type="ECO:0000313" key="8">
    <source>
        <dbReference type="EMBL" id="KAL2060166.1"/>
    </source>
</evidence>
<keyword evidence="5" id="KW-0520">NAD</keyword>
<evidence type="ECO:0000259" key="7">
    <source>
        <dbReference type="Pfam" id="PF07992"/>
    </source>
</evidence>
<dbReference type="Gene3D" id="3.50.50.100">
    <property type="match status" value="1"/>
</dbReference>
<dbReference type="Proteomes" id="UP001595075">
    <property type="component" value="Unassembled WGS sequence"/>
</dbReference>
<dbReference type="InterPro" id="IPR036188">
    <property type="entry name" value="FAD/NAD-bd_sf"/>
</dbReference>
<dbReference type="SUPFAM" id="SSF51905">
    <property type="entry name" value="FAD/NAD(P)-binding domain"/>
    <property type="match status" value="2"/>
</dbReference>
<evidence type="ECO:0000256" key="6">
    <source>
        <dbReference type="SAM" id="MobiDB-lite"/>
    </source>
</evidence>
<feature type="compositionally biased region" description="Basic and acidic residues" evidence="6">
    <location>
        <begin position="138"/>
        <end position="152"/>
    </location>
</feature>
<feature type="region of interest" description="Disordered" evidence="6">
    <location>
        <begin position="1"/>
        <end position="30"/>
    </location>
</feature>
<evidence type="ECO:0000256" key="3">
    <source>
        <dbReference type="ARBA" id="ARBA00022827"/>
    </source>
</evidence>
<accession>A0ABR4BSU4</accession>
<dbReference type="InterPro" id="IPR045024">
    <property type="entry name" value="NDH-2"/>
</dbReference>
<sequence>MTPITRSQTSTPSKSSRSTMSTQGQQHEGSGKPVLAILGTGWAGFTLLKQLSTSSLLKTHDVIVLSPSRTMALTPLLASAACGIFDFRIAEEPVRRIGMMNAATHHGSDGIKKYQVWVDSVNFANRSLSCRPAVGSNGKEHSEGTVHCDSKSKSSSKSKKLTDGDSQNDGNFDVHFDKLVIAPGSEVNTFDTPGVEEHCLFMKSVSDAVTLREKVLDAFELASLPLYTAAQKKSILHFIIIGGGPTGVELAAELDELVHGHLLSIYPECRDLVRISVYDVADRMLGMFGEKLSEYAMEKFRRRDVSVCMGRHIEGFERGIMNVKEDGEVGFGVAVWAAGNKTAGLVEGLEGVKKDDAGKLVTDNWLRVLGESGEPIEGIWAMGDAAGIEENGLPATAEVAVQKAKWLAEHLVEQSIENEKQGGKPRGKEFQYEQKALVAYIGRKDGIVDGGGKWTGKSAWLAWRGGNLQWTQSWRRKAMIMIYWVLNKWDGREIARR</sequence>
<reference evidence="8 9" key="1">
    <citation type="journal article" date="2024" name="Commun. Biol.">
        <title>Comparative genomic analysis of thermophilic fungi reveals convergent evolutionary adaptations and gene losses.</title>
        <authorList>
            <person name="Steindorff A.S."/>
            <person name="Aguilar-Pontes M.V."/>
            <person name="Robinson A.J."/>
            <person name="Andreopoulos B."/>
            <person name="LaButti K."/>
            <person name="Kuo A."/>
            <person name="Mondo S."/>
            <person name="Riley R."/>
            <person name="Otillar R."/>
            <person name="Haridas S."/>
            <person name="Lipzen A."/>
            <person name="Grimwood J."/>
            <person name="Schmutz J."/>
            <person name="Clum A."/>
            <person name="Reid I.D."/>
            <person name="Moisan M.C."/>
            <person name="Butler G."/>
            <person name="Nguyen T.T.M."/>
            <person name="Dewar K."/>
            <person name="Conant G."/>
            <person name="Drula E."/>
            <person name="Henrissat B."/>
            <person name="Hansel C."/>
            <person name="Singer S."/>
            <person name="Hutchinson M.I."/>
            <person name="de Vries R.P."/>
            <person name="Natvig D.O."/>
            <person name="Powell A.J."/>
            <person name="Tsang A."/>
            <person name="Grigoriev I.V."/>
        </authorList>
    </citation>
    <scope>NUCLEOTIDE SEQUENCE [LARGE SCALE GENOMIC DNA]</scope>
    <source>
        <strain evidence="8 9">CBS 494.80</strain>
    </source>
</reference>
<gene>
    <name evidence="8" type="ORF">VTL71DRAFT_9561</name>
</gene>
<evidence type="ECO:0000256" key="1">
    <source>
        <dbReference type="ARBA" id="ARBA00005272"/>
    </source>
</evidence>
<evidence type="ECO:0000256" key="2">
    <source>
        <dbReference type="ARBA" id="ARBA00022630"/>
    </source>
</evidence>
<feature type="domain" description="FAD/NAD(P)-binding" evidence="7">
    <location>
        <begin position="35"/>
        <end position="404"/>
    </location>
</feature>
<dbReference type="InterPro" id="IPR023753">
    <property type="entry name" value="FAD/NAD-binding_dom"/>
</dbReference>
<comment type="similarity">
    <text evidence="1">Belongs to the NADH dehydrogenase family.</text>
</comment>
<evidence type="ECO:0000313" key="9">
    <source>
        <dbReference type="Proteomes" id="UP001595075"/>
    </source>
</evidence>
<dbReference type="PANTHER" id="PTHR43706:SF17">
    <property type="entry name" value="NADH DEHYDROGENASE (EUROFUNG)"/>
    <property type="match status" value="1"/>
</dbReference>
<comment type="caution">
    <text evidence="8">The sequence shown here is derived from an EMBL/GenBank/DDBJ whole genome shotgun (WGS) entry which is preliminary data.</text>
</comment>
<proteinExistence type="inferred from homology"/>